<reference evidence="1 2" key="1">
    <citation type="submission" date="2024-04" db="EMBL/GenBank/DDBJ databases">
        <title>Novel Shewanella species isolated from Baltic Sea sediments.</title>
        <authorList>
            <person name="Martin-Rodriguez A.J."/>
            <person name="Fernandez-Juarez V."/>
            <person name="Valeriano V.D."/>
            <person name="Mihindukulasooriya I."/>
            <person name="Ceresnova L."/>
            <person name="Joffre E."/>
            <person name="Jensie-Markopoulos S."/>
            <person name="Moore E.R.B."/>
            <person name="Sjoling A."/>
        </authorList>
    </citation>
    <scope>NUCLEOTIDE SEQUENCE [LARGE SCALE GENOMIC DNA]</scope>
    <source>
        <strain evidence="1 2">VAX-SP0-0CM-1</strain>
    </source>
</reference>
<gene>
    <name evidence="1" type="ORF">AAGS29_03240</name>
</gene>
<sequence length="293" mass="33294">MQFNPLVDLIIKPETMFQESKVNYLNSALVCLALCLSSALQAEEQTQWHYSLGSHDFVVEDSHTLGVNASLLLEHKTQSDILLTAALDAYIDIDVDKLDPDHIPVWFKSTYAASGELYRINPKFSLGWQFDLQGKRNTVSSVEKQAKVFPGLTANFDGQQLQAQLKAGAGYYYLEIDDDVPRTRGYDRGDFGNGTFAYTFMGSVGADVTPKLHMQVAAQTWQDEGKWLENQYRFELSYQTDFWRPNSMLVLSAEHTQYNLDHYAKVDINSAEYLPILPWDSDTLVRLSLVIPW</sequence>
<proteinExistence type="predicted"/>
<name>A0ABU9UN25_9GAMM</name>
<keyword evidence="2" id="KW-1185">Reference proteome</keyword>
<accession>A0ABU9UN25</accession>
<protein>
    <recommendedName>
        <fullName evidence="3">DUF481 domain-containing protein</fullName>
    </recommendedName>
</protein>
<evidence type="ECO:0008006" key="3">
    <source>
        <dbReference type="Google" id="ProtNLM"/>
    </source>
</evidence>
<evidence type="ECO:0000313" key="1">
    <source>
        <dbReference type="EMBL" id="MEM6247623.1"/>
    </source>
</evidence>
<organism evidence="1 2">
    <name type="scientific">Shewanella vaxholmensis</name>
    <dbReference type="NCBI Taxonomy" id="3063535"/>
    <lineage>
        <taxon>Bacteria</taxon>
        <taxon>Pseudomonadati</taxon>
        <taxon>Pseudomonadota</taxon>
        <taxon>Gammaproteobacteria</taxon>
        <taxon>Alteromonadales</taxon>
        <taxon>Shewanellaceae</taxon>
        <taxon>Shewanella</taxon>
    </lineage>
</organism>
<dbReference type="EMBL" id="JBCHKU010000003">
    <property type="protein sequence ID" value="MEM6247623.1"/>
    <property type="molecule type" value="Genomic_DNA"/>
</dbReference>
<evidence type="ECO:0000313" key="2">
    <source>
        <dbReference type="Proteomes" id="UP001489333"/>
    </source>
</evidence>
<comment type="caution">
    <text evidence="1">The sequence shown here is derived from an EMBL/GenBank/DDBJ whole genome shotgun (WGS) entry which is preliminary data.</text>
</comment>
<dbReference type="Proteomes" id="UP001489333">
    <property type="component" value="Unassembled WGS sequence"/>
</dbReference>